<dbReference type="Gene3D" id="1.20.1640.10">
    <property type="entry name" value="Multidrug efflux transporter AcrB transmembrane domain"/>
    <property type="match status" value="1"/>
</dbReference>
<dbReference type="Proteomes" id="UP000318578">
    <property type="component" value="Unassembled WGS sequence"/>
</dbReference>
<dbReference type="OrthoDB" id="3609669at2"/>
<evidence type="ECO:0000313" key="4">
    <source>
        <dbReference type="Proteomes" id="UP000318578"/>
    </source>
</evidence>
<keyword evidence="2" id="KW-1133">Transmembrane helix</keyword>
<dbReference type="SUPFAM" id="SSF82866">
    <property type="entry name" value="Multidrug efflux transporter AcrB transmembrane domain"/>
    <property type="match status" value="2"/>
</dbReference>
<comment type="caution">
    <text evidence="3">The sequence shown here is derived from an EMBL/GenBank/DDBJ whole genome shotgun (WGS) entry which is preliminary data.</text>
</comment>
<protein>
    <submittedName>
        <fullName evidence="3">RND transporter</fullName>
    </submittedName>
</protein>
<evidence type="ECO:0000313" key="3">
    <source>
        <dbReference type="EMBL" id="TVT24154.1"/>
    </source>
</evidence>
<accession>A0A558AIQ7</accession>
<dbReference type="GO" id="GO:0005886">
    <property type="term" value="C:plasma membrane"/>
    <property type="evidence" value="ECO:0007669"/>
    <property type="project" value="TreeGrafter"/>
</dbReference>
<proteinExistence type="predicted"/>
<dbReference type="InterPro" id="IPR050545">
    <property type="entry name" value="Mycobact_MmpL"/>
</dbReference>
<feature type="transmembrane region" description="Helical" evidence="2">
    <location>
        <begin position="279"/>
        <end position="298"/>
    </location>
</feature>
<feature type="region of interest" description="Disordered" evidence="1">
    <location>
        <begin position="737"/>
        <end position="762"/>
    </location>
</feature>
<keyword evidence="2" id="KW-0812">Transmembrane</keyword>
<dbReference type="AlphaFoldDB" id="A0A558AIQ7"/>
<organism evidence="3 4">
    <name type="scientific">Amycolatopsis acidiphila</name>
    <dbReference type="NCBI Taxonomy" id="715473"/>
    <lineage>
        <taxon>Bacteria</taxon>
        <taxon>Bacillati</taxon>
        <taxon>Actinomycetota</taxon>
        <taxon>Actinomycetes</taxon>
        <taxon>Pseudonocardiales</taxon>
        <taxon>Pseudonocardiaceae</taxon>
        <taxon>Amycolatopsis</taxon>
    </lineage>
</organism>
<reference evidence="3 4" key="1">
    <citation type="submission" date="2019-07" db="EMBL/GenBank/DDBJ databases">
        <title>New species of Amycolatopsis and Streptomyces.</title>
        <authorList>
            <person name="Duangmal K."/>
            <person name="Teo W.F.A."/>
            <person name="Lipun K."/>
        </authorList>
    </citation>
    <scope>NUCLEOTIDE SEQUENCE [LARGE SCALE GENOMIC DNA]</scope>
    <source>
        <strain evidence="3 4">JCM 30562</strain>
    </source>
</reference>
<name>A0A558AIQ7_9PSEU</name>
<feature type="transmembrane region" description="Helical" evidence="2">
    <location>
        <begin position="407"/>
        <end position="426"/>
    </location>
</feature>
<dbReference type="PANTHER" id="PTHR33406">
    <property type="entry name" value="MEMBRANE PROTEIN MJ1562-RELATED"/>
    <property type="match status" value="1"/>
</dbReference>
<feature type="transmembrane region" description="Helical" evidence="2">
    <location>
        <begin position="646"/>
        <end position="667"/>
    </location>
</feature>
<dbReference type="EMBL" id="VJZA01000008">
    <property type="protein sequence ID" value="TVT24154.1"/>
    <property type="molecule type" value="Genomic_DNA"/>
</dbReference>
<keyword evidence="2" id="KW-0472">Membrane</keyword>
<feature type="transmembrane region" description="Helical" evidence="2">
    <location>
        <begin position="252"/>
        <end position="272"/>
    </location>
</feature>
<evidence type="ECO:0000256" key="2">
    <source>
        <dbReference type="SAM" id="Phobius"/>
    </source>
</evidence>
<feature type="transmembrane region" description="Helical" evidence="2">
    <location>
        <begin position="594"/>
        <end position="612"/>
    </location>
</feature>
<gene>
    <name evidence="3" type="ORF">FNH06_07995</name>
</gene>
<feature type="transmembrane region" description="Helical" evidence="2">
    <location>
        <begin position="358"/>
        <end position="380"/>
    </location>
</feature>
<evidence type="ECO:0000256" key="1">
    <source>
        <dbReference type="SAM" id="MobiDB-lite"/>
    </source>
</evidence>
<feature type="transmembrane region" description="Helical" evidence="2">
    <location>
        <begin position="679"/>
        <end position="701"/>
    </location>
</feature>
<keyword evidence="4" id="KW-1185">Reference proteome</keyword>
<feature type="transmembrane region" description="Helical" evidence="2">
    <location>
        <begin position="707"/>
        <end position="727"/>
    </location>
</feature>
<feature type="transmembrane region" description="Helical" evidence="2">
    <location>
        <begin position="333"/>
        <end position="352"/>
    </location>
</feature>
<feature type="transmembrane region" description="Helical" evidence="2">
    <location>
        <begin position="304"/>
        <end position="326"/>
    </location>
</feature>
<dbReference type="PANTHER" id="PTHR33406:SF13">
    <property type="entry name" value="MEMBRANE PROTEIN YDFJ"/>
    <property type="match status" value="1"/>
</dbReference>
<feature type="transmembrane region" description="Helical" evidence="2">
    <location>
        <begin position="619"/>
        <end position="640"/>
    </location>
</feature>
<sequence length="762" mass="79610">MILVSGAAVAFGIARVKVDTSVESFLPAKDPALAAVQDKARTFGGDPVVVLLHSAQPRQLILDQNQLLPLLGLEGRLAKTPNVAAVYGPATMLNQIAASGQNLLAQIAGRRDGLRQEVADKARSEGKSEAAAAAAGNDAVAGFDARYGTLLVKGLPTGLPTLYNTNFVRTVVFDGQNGMPRPQWDFVVPSPDYVALLVRPREDLDQAGTQQLVADVRSAVSDAHLAVRDVTVSGVPTVTAGLAHEVTRELPLLGGLVAIVVALRFLLVPVGLRMRYRLWPFAAALAGTAVTVGLFGLIGKSLSLGAVAFLPILLGVGSSIPLYLAMLTSTRRVLVLSLAAAAGFASLVVSPLPFVQDLGIALALGVLCTVAAASLFHRLLPGRGRAALRVAPAPRARSAGTTSSRTARVTALAAAVVVAGLGWVVLPRLQVQADPEQLAKGLPEIENARVTQDVLGFSGEVSIVLKGQNVVSPETLSWARKAEEQVVAAHGDQLRPILTVPDLLGFLGDAPTAGQLESAMALLPRYLTSAVISSRDDDSVLIFGLKLQDLGRQRELLSGLLHVLPPAPPGYHVDLVGLPVAADRGYDLISQDRYLANLAGVVAAGIVLCVGLRRRTDGLRAVLAALLAIGWGFAGVWLAGASLNPLTMALGSLATVTGCEFVVLLTDRQVLGGSWLRRSVAFACLTSAAGYLALTVSGLAALREFGLILGATVVLSYVAARLVVWLLPPRAEVAVPSGQLRETAEEDELVPARVPEKTSGRR</sequence>